<keyword evidence="7" id="KW-0560">Oxidoreductase</keyword>
<organism evidence="15 16">
    <name type="scientific">Aspergillus tanneri</name>
    <dbReference type="NCBI Taxonomy" id="1220188"/>
    <lineage>
        <taxon>Eukaryota</taxon>
        <taxon>Fungi</taxon>
        <taxon>Dikarya</taxon>
        <taxon>Ascomycota</taxon>
        <taxon>Pezizomycotina</taxon>
        <taxon>Eurotiomycetes</taxon>
        <taxon>Eurotiomycetidae</taxon>
        <taxon>Eurotiales</taxon>
        <taxon>Aspergillaceae</taxon>
        <taxon>Aspergillus</taxon>
        <taxon>Aspergillus subgen. Circumdati</taxon>
    </lineage>
</organism>
<evidence type="ECO:0000256" key="8">
    <source>
        <dbReference type="ARBA" id="ARBA00023098"/>
    </source>
</evidence>
<dbReference type="EMBL" id="QUQM01000002">
    <property type="protein sequence ID" value="KAA8652737.1"/>
    <property type="molecule type" value="Genomic_DNA"/>
</dbReference>
<evidence type="ECO:0000256" key="6">
    <source>
        <dbReference type="ARBA" id="ARBA00022946"/>
    </source>
</evidence>
<dbReference type="EMBL" id="SOSA01000626">
    <property type="protein sequence ID" value="THC89637.1"/>
    <property type="molecule type" value="Genomic_DNA"/>
</dbReference>
<keyword evidence="4" id="KW-0276">Fatty acid metabolism</keyword>
<evidence type="ECO:0000256" key="4">
    <source>
        <dbReference type="ARBA" id="ARBA00022832"/>
    </source>
</evidence>
<evidence type="ECO:0000256" key="12">
    <source>
        <dbReference type="ARBA" id="ARBA00048843"/>
    </source>
</evidence>
<comment type="similarity">
    <text evidence="2">Belongs to the zinc-containing alcohol dehydrogenase family. Quinone oxidoreductase subfamily.</text>
</comment>
<dbReference type="GO" id="GO:0141148">
    <property type="term" value="F:enoyl-[acyl-carrier-protein] reductase (NADPH) activity"/>
    <property type="evidence" value="ECO:0007669"/>
    <property type="project" value="UniProtKB-EC"/>
</dbReference>
<dbReference type="CDD" id="cd08290">
    <property type="entry name" value="ETR"/>
    <property type="match status" value="1"/>
</dbReference>
<dbReference type="SUPFAM" id="SSF51735">
    <property type="entry name" value="NAD(P)-binding Rossmann-fold domains"/>
    <property type="match status" value="1"/>
</dbReference>
<dbReference type="AlphaFoldDB" id="A0A4S3J6A9"/>
<dbReference type="GeneID" id="54324344"/>
<dbReference type="OrthoDB" id="7482721at2759"/>
<keyword evidence="9" id="KW-0496">Mitochondrion</keyword>
<comment type="subcellular location">
    <subcellularLocation>
        <location evidence="1">Mitochondrion</location>
    </subcellularLocation>
</comment>
<evidence type="ECO:0000313" key="14">
    <source>
        <dbReference type="EMBL" id="KAA8652737.1"/>
    </source>
</evidence>
<keyword evidence="5" id="KW-0521">NADP</keyword>
<evidence type="ECO:0000256" key="11">
    <source>
        <dbReference type="ARBA" id="ARBA00038963"/>
    </source>
</evidence>
<evidence type="ECO:0000256" key="3">
    <source>
        <dbReference type="ARBA" id="ARBA00022516"/>
    </source>
</evidence>
<dbReference type="VEuPathDB" id="FungiDB:EYZ11_010913"/>
<proteinExistence type="inferred from homology"/>
<dbReference type="Gene3D" id="3.90.180.10">
    <property type="entry name" value="Medium-chain alcohol dehydrogenases, catalytic domain"/>
    <property type="match status" value="1"/>
</dbReference>
<dbReference type="InterPro" id="IPR036291">
    <property type="entry name" value="NAD(P)-bd_dom_sf"/>
</dbReference>
<dbReference type="Proteomes" id="UP000308092">
    <property type="component" value="Unassembled WGS sequence"/>
</dbReference>
<evidence type="ECO:0000259" key="13">
    <source>
        <dbReference type="SMART" id="SM00829"/>
    </source>
</evidence>
<dbReference type="InterPro" id="IPR013154">
    <property type="entry name" value="ADH-like_N"/>
</dbReference>
<dbReference type="Proteomes" id="UP000324241">
    <property type="component" value="Unassembled WGS sequence"/>
</dbReference>
<dbReference type="SUPFAM" id="SSF50129">
    <property type="entry name" value="GroES-like"/>
    <property type="match status" value="1"/>
</dbReference>
<keyword evidence="10" id="KW-0275">Fatty acid biosynthesis</keyword>
<sequence>MVEALAFSYGAPNPIASLHLANPPLPDCGPGQVLVQFLAVPINPLDFFVIEGKYPVKLQSIYTNEAGEQLAIPGSDGAARILQTGSAVSDFGVDDIVILRTHCRGTWRTHAVLEEDDLIRISSTINPRLASLLRMSVAPAYFLLREYQSLKPGDWIIQNAATGTISHFVCQLALLLGVRVISIIRNRSSADELERTKRSLRSHGASLVLTEDELSTSTALQGKRITLAIDSVSDDILARTMAACMIPGATLVTAGFLGAATARPDPQLRQFLWQKNITLKAFRLSDCLSKRDLTQQTALFEWFGDLFARRILKAPALEYVQWKQGSERRLQDAIWKQEQGWVGQQKTVLVFEV</sequence>
<evidence type="ECO:0000313" key="15">
    <source>
        <dbReference type="EMBL" id="THC89637.1"/>
    </source>
</evidence>
<keyword evidence="8" id="KW-0443">Lipid metabolism</keyword>
<protein>
    <recommendedName>
        <fullName evidence="11">enoyl-[acyl-carrier-protein] reductase</fullName>
        <ecNumber evidence="11">1.3.1.104</ecNumber>
    </recommendedName>
</protein>
<dbReference type="EC" id="1.3.1.104" evidence="11"/>
<evidence type="ECO:0000313" key="17">
    <source>
        <dbReference type="Proteomes" id="UP000324241"/>
    </source>
</evidence>
<gene>
    <name evidence="14" type="ORF">ATNIH1004_001642</name>
    <name evidence="15" type="ORF">EYZ11_010913</name>
</gene>
<evidence type="ECO:0000256" key="7">
    <source>
        <dbReference type="ARBA" id="ARBA00023002"/>
    </source>
</evidence>
<evidence type="ECO:0000256" key="5">
    <source>
        <dbReference type="ARBA" id="ARBA00022857"/>
    </source>
</evidence>
<evidence type="ECO:0000313" key="16">
    <source>
        <dbReference type="Proteomes" id="UP000308092"/>
    </source>
</evidence>
<dbReference type="SMART" id="SM00829">
    <property type="entry name" value="PKS_ER"/>
    <property type="match status" value="1"/>
</dbReference>
<reference evidence="14 17" key="2">
    <citation type="submission" date="2019-08" db="EMBL/GenBank/DDBJ databases">
        <title>The genome sequence of a newly discovered highly antifungal drug resistant Aspergillus species, Aspergillus tanneri NIH 1004.</title>
        <authorList>
            <person name="Mounaud S."/>
            <person name="Singh I."/>
            <person name="Joardar V."/>
            <person name="Pakala S."/>
            <person name="Pakala S."/>
            <person name="Venepally P."/>
            <person name="Chung J.K."/>
            <person name="Losada L."/>
            <person name="Nierman W.C."/>
        </authorList>
    </citation>
    <scope>NUCLEOTIDE SEQUENCE [LARGE SCALE GENOMIC DNA]</scope>
    <source>
        <strain evidence="14 17">NIH1004</strain>
    </source>
</reference>
<keyword evidence="6" id="KW-0809">Transit peptide</keyword>
<dbReference type="InterPro" id="IPR051034">
    <property type="entry name" value="Mito_Enoyl-ACP_Reductase"/>
</dbReference>
<name>A0A4S3J6A9_9EURO</name>
<evidence type="ECO:0000256" key="10">
    <source>
        <dbReference type="ARBA" id="ARBA00023160"/>
    </source>
</evidence>
<evidence type="ECO:0000256" key="1">
    <source>
        <dbReference type="ARBA" id="ARBA00004173"/>
    </source>
</evidence>
<comment type="catalytic activity">
    <reaction evidence="12">
        <text>a 2,3-saturated acyl-[ACP] + NADP(+) = a (2E)-enoyl-[ACP] + NADPH + H(+)</text>
        <dbReference type="Rhea" id="RHEA:22564"/>
        <dbReference type="Rhea" id="RHEA-COMP:9925"/>
        <dbReference type="Rhea" id="RHEA-COMP:9926"/>
        <dbReference type="ChEBI" id="CHEBI:15378"/>
        <dbReference type="ChEBI" id="CHEBI:57783"/>
        <dbReference type="ChEBI" id="CHEBI:58349"/>
        <dbReference type="ChEBI" id="CHEBI:78784"/>
        <dbReference type="ChEBI" id="CHEBI:78785"/>
        <dbReference type="EC" id="1.3.1.104"/>
    </reaction>
</comment>
<reference evidence="15 16" key="1">
    <citation type="submission" date="2019-03" db="EMBL/GenBank/DDBJ databases">
        <title>The genome sequence of a newly discovered highly antifungal drug resistant Aspergillus species, Aspergillus tanneri NIH 1004.</title>
        <authorList>
            <person name="Mounaud S."/>
            <person name="Singh I."/>
            <person name="Joardar V."/>
            <person name="Pakala S."/>
            <person name="Pakala S."/>
            <person name="Venepally P."/>
            <person name="Hoover J."/>
            <person name="Nierman W."/>
            <person name="Chung J."/>
            <person name="Losada L."/>
        </authorList>
    </citation>
    <scope>NUCLEOTIDE SEQUENCE [LARGE SCALE GENOMIC DNA]</scope>
    <source>
        <strain evidence="15 16">NIH1004</strain>
    </source>
</reference>
<dbReference type="InterPro" id="IPR011032">
    <property type="entry name" value="GroES-like_sf"/>
</dbReference>
<dbReference type="PANTHER" id="PTHR43981:SF2">
    <property type="entry name" value="ENOYL-[ACYL-CARRIER-PROTEIN] REDUCTASE, MITOCHONDRIAL"/>
    <property type="match status" value="1"/>
</dbReference>
<dbReference type="InterPro" id="IPR020843">
    <property type="entry name" value="ER"/>
</dbReference>
<feature type="domain" description="Enoyl reductase (ER)" evidence="13">
    <location>
        <begin position="13"/>
        <end position="349"/>
    </location>
</feature>
<dbReference type="RefSeq" id="XP_033432098.1">
    <property type="nucleotide sequence ID" value="XM_033566341.1"/>
</dbReference>
<keyword evidence="3" id="KW-0444">Lipid biosynthesis</keyword>
<dbReference type="STRING" id="1220188.A0A4S3J6A9"/>
<evidence type="ECO:0000256" key="9">
    <source>
        <dbReference type="ARBA" id="ARBA00023128"/>
    </source>
</evidence>
<dbReference type="PANTHER" id="PTHR43981">
    <property type="entry name" value="ENOYL-[ACYL-CARRIER-PROTEIN] REDUCTASE, MITOCHONDRIAL"/>
    <property type="match status" value="1"/>
</dbReference>
<dbReference type="GO" id="GO:0006633">
    <property type="term" value="P:fatty acid biosynthetic process"/>
    <property type="evidence" value="ECO:0007669"/>
    <property type="project" value="UniProtKB-KW"/>
</dbReference>
<dbReference type="GO" id="GO:0005739">
    <property type="term" value="C:mitochondrion"/>
    <property type="evidence" value="ECO:0007669"/>
    <property type="project" value="UniProtKB-SubCell"/>
</dbReference>
<accession>A0A4S3J6A9</accession>
<dbReference type="Gene3D" id="3.40.50.720">
    <property type="entry name" value="NAD(P)-binding Rossmann-like Domain"/>
    <property type="match status" value="1"/>
</dbReference>
<keyword evidence="16" id="KW-1185">Reference proteome</keyword>
<comment type="caution">
    <text evidence="15">The sequence shown here is derived from an EMBL/GenBank/DDBJ whole genome shotgun (WGS) entry which is preliminary data.</text>
</comment>
<evidence type="ECO:0000256" key="2">
    <source>
        <dbReference type="ARBA" id="ARBA00010371"/>
    </source>
</evidence>
<dbReference type="Pfam" id="PF08240">
    <property type="entry name" value="ADH_N"/>
    <property type="match status" value="1"/>
</dbReference>